<dbReference type="STRING" id="441209.GCA_001870665_01381"/>
<feature type="transmembrane region" description="Helical" evidence="1">
    <location>
        <begin position="109"/>
        <end position="131"/>
    </location>
</feature>
<keyword evidence="1" id="KW-1133">Transmembrane helix</keyword>
<dbReference type="Pfam" id="PF04397">
    <property type="entry name" value="LytTR"/>
    <property type="match status" value="1"/>
</dbReference>
<gene>
    <name evidence="3" type="ORF">BG454_08025</name>
</gene>
<dbReference type="Gene3D" id="2.40.50.1020">
    <property type="entry name" value="LytTr DNA-binding domain"/>
    <property type="match status" value="1"/>
</dbReference>
<feature type="transmembrane region" description="Helical" evidence="1">
    <location>
        <begin position="47"/>
        <end position="64"/>
    </location>
</feature>
<reference evidence="3 4" key="1">
    <citation type="submission" date="2017-11" db="EMBL/GenBank/DDBJ databases">
        <title>Revised Sequence and Annotation of the Rhodobaca barguzinensis strain alga05 Genome.</title>
        <authorList>
            <person name="Kopejtka K."/>
            <person name="Tomasch J.M."/>
            <person name="Bunk B."/>
            <person name="Koblizek M."/>
        </authorList>
    </citation>
    <scope>NUCLEOTIDE SEQUENCE [LARGE SCALE GENOMIC DNA]</scope>
    <source>
        <strain evidence="4">alga05</strain>
    </source>
</reference>
<proteinExistence type="predicted"/>
<dbReference type="Proteomes" id="UP000228948">
    <property type="component" value="Chromosome"/>
</dbReference>
<dbReference type="KEGG" id="rbg:BG454_08025"/>
<dbReference type="PANTHER" id="PTHR37299">
    <property type="entry name" value="TRANSCRIPTIONAL REGULATOR-RELATED"/>
    <property type="match status" value="1"/>
</dbReference>
<feature type="domain" description="HTH LytTR-type" evidence="2">
    <location>
        <begin position="154"/>
        <end position="241"/>
    </location>
</feature>
<name>A0A2K8KI14_9RHOB</name>
<keyword evidence="4" id="KW-1185">Reference proteome</keyword>
<dbReference type="EMBL" id="CP024899">
    <property type="protein sequence ID" value="ATX65780.1"/>
    <property type="molecule type" value="Genomic_DNA"/>
</dbReference>
<sequence length="242" mass="27066">MTAFDRGLQSTHREWRAVLAVWAGLSIVATLAGPFGTMEALPLLPRALYWSTVVAVAIMLDRGLSRLGRAIRQGLATHLGLVFTYAIIMASLVWVLNSYLFDGWGRVGQWFWLVFIILVISGAVHALFLWFRPRPERAAHTNFLARLPVQMRGDLIRLEAQDHYLKVVTDQGTDLILMRISDAEQELGSTGLRVHRSHWVAHDAIREVRRKQGRVSLFMKDGSTVPVSRGYVAALKATGLAP</sequence>
<organism evidence="3 4">
    <name type="scientific">Roseinatronobacter bogoriensis subsp. barguzinensis</name>
    <dbReference type="NCBI Taxonomy" id="441209"/>
    <lineage>
        <taxon>Bacteria</taxon>
        <taxon>Pseudomonadati</taxon>
        <taxon>Pseudomonadota</taxon>
        <taxon>Alphaproteobacteria</taxon>
        <taxon>Rhodobacterales</taxon>
        <taxon>Paracoccaceae</taxon>
        <taxon>Roseinatronobacter</taxon>
    </lineage>
</organism>
<dbReference type="GO" id="GO:0003677">
    <property type="term" value="F:DNA binding"/>
    <property type="evidence" value="ECO:0007669"/>
    <property type="project" value="InterPro"/>
</dbReference>
<protein>
    <submittedName>
        <fullName evidence="3">LytTR family transcriptional regulator</fullName>
    </submittedName>
</protein>
<dbReference type="OrthoDB" id="7028951at2"/>
<dbReference type="GO" id="GO:0000156">
    <property type="term" value="F:phosphorelay response regulator activity"/>
    <property type="evidence" value="ECO:0007669"/>
    <property type="project" value="InterPro"/>
</dbReference>
<evidence type="ECO:0000313" key="4">
    <source>
        <dbReference type="Proteomes" id="UP000228948"/>
    </source>
</evidence>
<dbReference type="InterPro" id="IPR007492">
    <property type="entry name" value="LytTR_DNA-bd_dom"/>
</dbReference>
<evidence type="ECO:0000256" key="1">
    <source>
        <dbReference type="SAM" id="Phobius"/>
    </source>
</evidence>
<dbReference type="PROSITE" id="PS50930">
    <property type="entry name" value="HTH_LYTTR"/>
    <property type="match status" value="1"/>
</dbReference>
<dbReference type="AlphaFoldDB" id="A0A2K8KI14"/>
<feature type="transmembrane region" description="Helical" evidence="1">
    <location>
        <begin position="15"/>
        <end position="35"/>
    </location>
</feature>
<dbReference type="SMART" id="SM00850">
    <property type="entry name" value="LytTR"/>
    <property type="match status" value="1"/>
</dbReference>
<keyword evidence="1" id="KW-0812">Transmembrane</keyword>
<dbReference type="InterPro" id="IPR046947">
    <property type="entry name" value="LytR-like"/>
</dbReference>
<accession>A0A2K8KI14</accession>
<evidence type="ECO:0000259" key="2">
    <source>
        <dbReference type="PROSITE" id="PS50930"/>
    </source>
</evidence>
<feature type="transmembrane region" description="Helical" evidence="1">
    <location>
        <begin position="76"/>
        <end position="97"/>
    </location>
</feature>
<dbReference type="PANTHER" id="PTHR37299:SF1">
    <property type="entry name" value="STAGE 0 SPORULATION PROTEIN A HOMOLOG"/>
    <property type="match status" value="1"/>
</dbReference>
<dbReference type="RefSeq" id="WP_071480327.1">
    <property type="nucleotide sequence ID" value="NZ_CP024899.1"/>
</dbReference>
<keyword evidence="1" id="KW-0472">Membrane</keyword>
<evidence type="ECO:0000313" key="3">
    <source>
        <dbReference type="EMBL" id="ATX65780.1"/>
    </source>
</evidence>